<reference evidence="3" key="1">
    <citation type="submission" date="2017-11" db="EMBL/GenBank/DDBJ databases">
        <title>Genome sequence of Pantoea sp. MSR2.</title>
        <authorList>
            <person name="Nascimento F.X."/>
        </authorList>
    </citation>
    <scope>NUCLEOTIDE SEQUENCE [LARGE SCALE GENOMIC DNA]</scope>
    <source>
        <strain evidence="3">MSR2</strain>
    </source>
</reference>
<reference evidence="2" key="2">
    <citation type="journal article" date="2020" name="Environ. Microbiol.">
        <title>The extreme plant-growth-promoting properties of Pantoea phytobeneficialis MSR2 revealed by functional and genomic analysis.</title>
        <authorList>
            <person name="Nascimento F.X."/>
            <person name="Hernandez A.G."/>
            <person name="Glick B.R."/>
            <person name="Rossi M.J."/>
        </authorList>
    </citation>
    <scope>NUCLEOTIDE SEQUENCE</scope>
    <source>
        <strain evidence="2">MSR2</strain>
    </source>
</reference>
<evidence type="ECO:0000313" key="3">
    <source>
        <dbReference type="Proteomes" id="UP000424872"/>
    </source>
</evidence>
<evidence type="ECO:0000313" key="2">
    <source>
        <dbReference type="EMBL" id="QGR07876.1"/>
    </source>
</evidence>
<reference evidence="1" key="3">
    <citation type="submission" date="2023-07" db="EMBL/GenBank/DDBJ databases">
        <title>The extreme plant-growth-promoting properties of Pantoea phytobeneficialis PF55 revealed by functional and genomic analysis.</title>
        <authorList>
            <person name="Nascimento F.X."/>
            <person name="Marcio R.J."/>
        </authorList>
    </citation>
    <scope>NUCLEOTIDE SEQUENCE</scope>
    <source>
        <strain evidence="1">PF55</strain>
    </source>
</reference>
<gene>
    <name evidence="2" type="ORF">CTZ24_16190</name>
    <name evidence="1" type="ORF">Q3404_24705</name>
</gene>
<dbReference type="Proteomes" id="UP000424872">
    <property type="component" value="Chromosome"/>
</dbReference>
<protein>
    <submittedName>
        <fullName evidence="2">Diaminopimelate decarboxylase</fullName>
    </submittedName>
    <submittedName>
        <fullName evidence="1">Type II toxin-antitoxin system RelE/ParE family toxin</fullName>
    </submittedName>
</protein>
<keyword evidence="4" id="KW-1185">Reference proteome</keyword>
<dbReference type="AlphaFoldDB" id="A0AAP9H7R6"/>
<dbReference type="KEGG" id="ppho:CTZ24_16190"/>
<evidence type="ECO:0000313" key="4">
    <source>
        <dbReference type="Proteomes" id="UP001171299"/>
    </source>
</evidence>
<name>A0AAP9H7R6_9GAMM</name>
<dbReference type="EMBL" id="CP024636">
    <property type="protein sequence ID" value="QGR07876.1"/>
    <property type="molecule type" value="Genomic_DNA"/>
</dbReference>
<dbReference type="EMBL" id="JAUOOM010000037">
    <property type="protein sequence ID" value="MDO6409776.1"/>
    <property type="molecule type" value="Genomic_DNA"/>
</dbReference>
<organism evidence="2 3">
    <name type="scientific">Pantoea phytobeneficialis</name>
    <dbReference type="NCBI Taxonomy" id="2052056"/>
    <lineage>
        <taxon>Bacteria</taxon>
        <taxon>Pseudomonadati</taxon>
        <taxon>Pseudomonadota</taxon>
        <taxon>Gammaproteobacteria</taxon>
        <taxon>Enterobacterales</taxon>
        <taxon>Erwiniaceae</taxon>
        <taxon>Pantoea</taxon>
    </lineage>
</organism>
<sequence>MTRRFCVVSGLDDNDRARVLAALMVLRIQSAGEPLSAFFPFDPRRTAILLCPGNKVGKEKHFYHEMIPLADRLLTEHLQQLTEKE</sequence>
<dbReference type="Proteomes" id="UP001171299">
    <property type="component" value="Unassembled WGS sequence"/>
</dbReference>
<proteinExistence type="predicted"/>
<accession>A0AAP9H7R6</accession>
<evidence type="ECO:0000313" key="1">
    <source>
        <dbReference type="EMBL" id="MDO6409776.1"/>
    </source>
</evidence>